<organism evidence="12 13">
    <name type="scientific">Abeliophyllum distichum</name>
    <dbReference type="NCBI Taxonomy" id="126358"/>
    <lineage>
        <taxon>Eukaryota</taxon>
        <taxon>Viridiplantae</taxon>
        <taxon>Streptophyta</taxon>
        <taxon>Embryophyta</taxon>
        <taxon>Tracheophyta</taxon>
        <taxon>Spermatophyta</taxon>
        <taxon>Magnoliopsida</taxon>
        <taxon>eudicotyledons</taxon>
        <taxon>Gunneridae</taxon>
        <taxon>Pentapetalae</taxon>
        <taxon>asterids</taxon>
        <taxon>lamiids</taxon>
        <taxon>Lamiales</taxon>
        <taxon>Oleaceae</taxon>
        <taxon>Forsythieae</taxon>
        <taxon>Abeliophyllum</taxon>
    </lineage>
</organism>
<comment type="catalytic activity">
    <reaction evidence="7">
        <text>ATP + H2O = ADP + phosphate + H(+)</text>
        <dbReference type="Rhea" id="RHEA:13065"/>
        <dbReference type="ChEBI" id="CHEBI:15377"/>
        <dbReference type="ChEBI" id="CHEBI:15378"/>
        <dbReference type="ChEBI" id="CHEBI:30616"/>
        <dbReference type="ChEBI" id="CHEBI:43474"/>
        <dbReference type="ChEBI" id="CHEBI:456216"/>
        <dbReference type="EC" id="3.6.4.13"/>
    </reaction>
</comment>
<dbReference type="PROSITE" id="PS51194">
    <property type="entry name" value="HELICASE_CTER"/>
    <property type="match status" value="1"/>
</dbReference>
<dbReference type="PROSITE" id="PS51192">
    <property type="entry name" value="HELICASE_ATP_BIND_1"/>
    <property type="match status" value="1"/>
</dbReference>
<dbReference type="Proteomes" id="UP001604336">
    <property type="component" value="Unassembled WGS sequence"/>
</dbReference>
<evidence type="ECO:0000313" key="12">
    <source>
        <dbReference type="EMBL" id="KAL2539689.1"/>
    </source>
</evidence>
<gene>
    <name evidence="12" type="ORF">Adt_00667</name>
</gene>
<dbReference type="InterPro" id="IPR027417">
    <property type="entry name" value="P-loop_NTPase"/>
</dbReference>
<evidence type="ECO:0000256" key="7">
    <source>
        <dbReference type="ARBA" id="ARBA00047984"/>
    </source>
</evidence>
<dbReference type="Gene3D" id="3.40.50.300">
    <property type="entry name" value="P-loop containing nucleotide triphosphate hydrolases"/>
    <property type="match status" value="2"/>
</dbReference>
<dbReference type="PROSITE" id="PS51195">
    <property type="entry name" value="Q_MOTIF"/>
    <property type="match status" value="1"/>
</dbReference>
<name>A0ABD1VQQ5_9LAMI</name>
<dbReference type="AlphaFoldDB" id="A0ABD1VQQ5"/>
<keyword evidence="2" id="KW-0547">Nucleotide-binding</keyword>
<evidence type="ECO:0000313" key="13">
    <source>
        <dbReference type="Proteomes" id="UP001604336"/>
    </source>
</evidence>
<evidence type="ECO:0000256" key="6">
    <source>
        <dbReference type="ARBA" id="ARBA00022884"/>
    </source>
</evidence>
<evidence type="ECO:0000256" key="1">
    <source>
        <dbReference type="ARBA" id="ARBA00012552"/>
    </source>
</evidence>
<keyword evidence="6" id="KW-0694">RNA-binding</keyword>
<dbReference type="InterPro" id="IPR001650">
    <property type="entry name" value="Helicase_C-like"/>
</dbReference>
<evidence type="ECO:0000256" key="5">
    <source>
        <dbReference type="ARBA" id="ARBA00022840"/>
    </source>
</evidence>
<evidence type="ECO:0000256" key="8">
    <source>
        <dbReference type="PROSITE-ProRule" id="PRU00552"/>
    </source>
</evidence>
<reference evidence="13" key="1">
    <citation type="submission" date="2024-07" db="EMBL/GenBank/DDBJ databases">
        <title>Two chromosome-level genome assemblies of Korean endemic species Abeliophyllum distichum and Forsythia ovata (Oleaceae).</title>
        <authorList>
            <person name="Jang H."/>
        </authorList>
    </citation>
    <scope>NUCLEOTIDE SEQUENCE [LARGE SCALE GENOMIC DNA]</scope>
</reference>
<dbReference type="GO" id="GO:0003724">
    <property type="term" value="F:RNA helicase activity"/>
    <property type="evidence" value="ECO:0007669"/>
    <property type="project" value="UniProtKB-EC"/>
</dbReference>
<evidence type="ECO:0000256" key="3">
    <source>
        <dbReference type="ARBA" id="ARBA00022801"/>
    </source>
</evidence>
<dbReference type="GO" id="GO:0003723">
    <property type="term" value="F:RNA binding"/>
    <property type="evidence" value="ECO:0007669"/>
    <property type="project" value="UniProtKB-KW"/>
</dbReference>
<proteinExistence type="predicted"/>
<feature type="domain" description="DEAD-box RNA helicase Q" evidence="11">
    <location>
        <begin position="33"/>
        <end position="61"/>
    </location>
</feature>
<dbReference type="PANTHER" id="PTHR47958">
    <property type="entry name" value="ATP-DEPENDENT RNA HELICASE DBP3"/>
    <property type="match status" value="1"/>
</dbReference>
<dbReference type="InterPro" id="IPR014001">
    <property type="entry name" value="Helicase_ATP-bd"/>
</dbReference>
<dbReference type="SMART" id="SM00487">
    <property type="entry name" value="DEXDc"/>
    <property type="match status" value="1"/>
</dbReference>
<feature type="domain" description="Helicase ATP-binding" evidence="9">
    <location>
        <begin position="64"/>
        <end position="234"/>
    </location>
</feature>
<dbReference type="InterPro" id="IPR014014">
    <property type="entry name" value="RNA_helicase_DEAD_Q_motif"/>
</dbReference>
<dbReference type="CDD" id="cd18045">
    <property type="entry name" value="DEADc_EIF4AIII_DDX48"/>
    <property type="match status" value="1"/>
</dbReference>
<dbReference type="FunFam" id="3.40.50.300:FF:000849">
    <property type="entry name" value="ATP-dependent RNA helicase DBP5"/>
    <property type="match status" value="1"/>
</dbReference>
<dbReference type="Pfam" id="PF00271">
    <property type="entry name" value="Helicase_C"/>
    <property type="match status" value="1"/>
</dbReference>
<dbReference type="SUPFAM" id="SSF52540">
    <property type="entry name" value="P-loop containing nucleoside triphosphate hydrolases"/>
    <property type="match status" value="2"/>
</dbReference>
<dbReference type="GO" id="GO:0005524">
    <property type="term" value="F:ATP binding"/>
    <property type="evidence" value="ECO:0007669"/>
    <property type="project" value="UniProtKB-KW"/>
</dbReference>
<keyword evidence="13" id="KW-1185">Reference proteome</keyword>
<feature type="short sequence motif" description="Q motif" evidence="8">
    <location>
        <begin position="33"/>
        <end position="61"/>
    </location>
</feature>
<evidence type="ECO:0000259" key="9">
    <source>
        <dbReference type="PROSITE" id="PS51192"/>
    </source>
</evidence>
<keyword evidence="4 12" id="KW-0347">Helicase</keyword>
<dbReference type="Pfam" id="PF00270">
    <property type="entry name" value="DEAD"/>
    <property type="match status" value="1"/>
</dbReference>
<keyword evidence="3" id="KW-0378">Hydrolase</keyword>
<dbReference type="CDD" id="cd18787">
    <property type="entry name" value="SF2_C_DEAD"/>
    <property type="match status" value="1"/>
</dbReference>
<evidence type="ECO:0000259" key="11">
    <source>
        <dbReference type="PROSITE" id="PS51195"/>
    </source>
</evidence>
<dbReference type="GO" id="GO:0016787">
    <property type="term" value="F:hydrolase activity"/>
    <property type="evidence" value="ECO:0007669"/>
    <property type="project" value="UniProtKB-KW"/>
</dbReference>
<keyword evidence="5" id="KW-0067">ATP-binding</keyword>
<dbReference type="EC" id="3.6.4.13" evidence="1"/>
<sequence>MAAAGTSQRARRAMEEDDAKLVFETSKGVEPIMSFDEMGIKDDLLRGIYNYGFEKPSAIQQRAVLPIISGRDVIAQAQSGTGKTSMIALAVCQIVDTKSSEVQALILSPTRELATQTEKVILAIGDYINVQAHACIGGKSVGEDIRKLEHGVHVVSGTPGRVCDMIKRRTLRTRAIKLLILDESDEMLSRGFKDQIYDVYRYLPPELQVVLISATLPNEILEITSKFMTEPVRILVKRDELTLEVDWLTAKMRENNFTVSSMHGDMPQKERDAIMAEFRSGQTRVLITTDVWARGLDVQQVSLVINYDLPNNRELYIHRIGRSGRFGRKGVAINFVKSDDIKILRDIEQYYSTQIDEMPMNVADLI</sequence>
<evidence type="ECO:0000256" key="4">
    <source>
        <dbReference type="ARBA" id="ARBA00022806"/>
    </source>
</evidence>
<accession>A0ABD1VQQ5</accession>
<dbReference type="SMART" id="SM00490">
    <property type="entry name" value="HELICc"/>
    <property type="match status" value="1"/>
</dbReference>
<evidence type="ECO:0000256" key="2">
    <source>
        <dbReference type="ARBA" id="ARBA00022741"/>
    </source>
</evidence>
<protein>
    <recommendedName>
        <fullName evidence="1">RNA helicase</fullName>
        <ecNumber evidence="1">3.6.4.13</ecNumber>
    </recommendedName>
</protein>
<dbReference type="EMBL" id="JBFOLK010000001">
    <property type="protein sequence ID" value="KAL2539689.1"/>
    <property type="molecule type" value="Genomic_DNA"/>
</dbReference>
<dbReference type="InterPro" id="IPR011545">
    <property type="entry name" value="DEAD/DEAH_box_helicase_dom"/>
</dbReference>
<comment type="caution">
    <text evidence="12">The sequence shown here is derived from an EMBL/GenBank/DDBJ whole genome shotgun (WGS) entry which is preliminary data.</text>
</comment>
<evidence type="ECO:0000259" key="10">
    <source>
        <dbReference type="PROSITE" id="PS51194"/>
    </source>
</evidence>
<feature type="domain" description="Helicase C-terminal" evidence="10">
    <location>
        <begin position="215"/>
        <end position="366"/>
    </location>
</feature>